<dbReference type="GeneTree" id="ENSGT00390000000289"/>
<dbReference type="Gene3D" id="2.130.10.10">
    <property type="entry name" value="YVTN repeat-like/Quinoprotein amine dehydrogenase"/>
    <property type="match status" value="3"/>
</dbReference>
<dbReference type="Proteomes" id="UP000007875">
    <property type="component" value="Unassembled WGS sequence"/>
</dbReference>
<dbReference type="GO" id="GO:0006261">
    <property type="term" value="P:DNA-templated DNA replication"/>
    <property type="evidence" value="ECO:0007669"/>
    <property type="project" value="TreeGrafter"/>
</dbReference>
<dbReference type="PROSITE" id="PS50082">
    <property type="entry name" value="WD_REPEATS_2"/>
    <property type="match status" value="2"/>
</dbReference>
<feature type="repeat" description="WD" evidence="3">
    <location>
        <begin position="271"/>
        <end position="312"/>
    </location>
</feature>
<dbReference type="PANTHER" id="PTHR18763:SF0">
    <property type="entry name" value="WD REPEAT-CONTAINING PROTEIN 18"/>
    <property type="match status" value="1"/>
</dbReference>
<dbReference type="PROSITE" id="PS50294">
    <property type="entry name" value="WD_REPEATS_REGION"/>
    <property type="match status" value="2"/>
</dbReference>
<dbReference type="PANTHER" id="PTHR18763">
    <property type="entry name" value="WD-REPEAT PROTEIN 18"/>
    <property type="match status" value="1"/>
</dbReference>
<evidence type="ECO:0000256" key="1">
    <source>
        <dbReference type="ARBA" id="ARBA00022574"/>
    </source>
</evidence>
<dbReference type="GO" id="GO:0006364">
    <property type="term" value="P:rRNA processing"/>
    <property type="evidence" value="ECO:0007669"/>
    <property type="project" value="TreeGrafter"/>
</dbReference>
<reference evidence="4" key="3">
    <citation type="submission" date="2025-09" db="UniProtKB">
        <authorList>
            <consortium name="Ensembl"/>
        </authorList>
    </citation>
    <scope>IDENTIFICATION</scope>
</reference>
<dbReference type="HOGENOM" id="CLU_029749_0_0_1"/>
<evidence type="ECO:0000313" key="4">
    <source>
        <dbReference type="Ensembl" id="ENSCSAVP00000014937.1"/>
    </source>
</evidence>
<reference evidence="5" key="1">
    <citation type="submission" date="2003-08" db="EMBL/GenBank/DDBJ databases">
        <authorList>
            <person name="Birren B."/>
            <person name="Nusbaum C."/>
            <person name="Abebe A."/>
            <person name="Abouelleil A."/>
            <person name="Adekoya E."/>
            <person name="Ait-zahra M."/>
            <person name="Allen N."/>
            <person name="Allen T."/>
            <person name="An P."/>
            <person name="Anderson M."/>
            <person name="Anderson S."/>
            <person name="Arachchi H."/>
            <person name="Armbruster J."/>
            <person name="Bachantsang P."/>
            <person name="Baldwin J."/>
            <person name="Barry A."/>
            <person name="Bayul T."/>
            <person name="Blitshsteyn B."/>
            <person name="Bloom T."/>
            <person name="Blye J."/>
            <person name="Boguslavskiy L."/>
            <person name="Borowsky M."/>
            <person name="Boukhgalter B."/>
            <person name="Brunache A."/>
            <person name="Butler J."/>
            <person name="Calixte N."/>
            <person name="Calvo S."/>
            <person name="Camarata J."/>
            <person name="Campo K."/>
            <person name="Chang J."/>
            <person name="Cheshatsang Y."/>
            <person name="Citroen M."/>
            <person name="Collymore A."/>
            <person name="Considine T."/>
            <person name="Cook A."/>
            <person name="Cooke P."/>
            <person name="Corum B."/>
            <person name="Cuomo C."/>
            <person name="David R."/>
            <person name="Dawoe T."/>
            <person name="Degray S."/>
            <person name="Dodge S."/>
            <person name="Dooley K."/>
            <person name="Dorje P."/>
            <person name="Dorjee K."/>
            <person name="Dorris L."/>
            <person name="Duffey N."/>
            <person name="Dupes A."/>
            <person name="Elkins T."/>
            <person name="Engels R."/>
            <person name="Erickson J."/>
            <person name="Farina A."/>
            <person name="Faro S."/>
            <person name="Ferreira P."/>
            <person name="Fischer H."/>
            <person name="Fitzgerald M."/>
            <person name="Foley K."/>
            <person name="Gage D."/>
            <person name="Galagan J."/>
            <person name="Gearin G."/>
            <person name="Gnerre S."/>
            <person name="Gnirke A."/>
            <person name="Goyette A."/>
            <person name="Graham J."/>
            <person name="Grandbois E."/>
            <person name="Gyaltsen K."/>
            <person name="Hafez N."/>
            <person name="Hagopian D."/>
            <person name="Hagos B."/>
            <person name="Hall J."/>
            <person name="Hatcher B."/>
            <person name="Heller A."/>
            <person name="Higgins H."/>
            <person name="Honan T."/>
            <person name="Horn A."/>
            <person name="Houde N."/>
            <person name="Hughes L."/>
            <person name="Hulme W."/>
            <person name="Husby E."/>
            <person name="Iliev I."/>
            <person name="Jaffe D."/>
            <person name="Jones C."/>
            <person name="Kamal M."/>
            <person name="Kamat A."/>
            <person name="Kamvysselis M."/>
            <person name="Karlsson E."/>
            <person name="Kells C."/>
            <person name="Kieu A."/>
            <person name="Kisner P."/>
            <person name="Kodira C."/>
            <person name="Kulbokas E."/>
            <person name="Labutti K."/>
            <person name="Lama D."/>
            <person name="Landers T."/>
            <person name="Leger J."/>
            <person name="Levine S."/>
            <person name="Lewis D."/>
            <person name="Lewis T."/>
            <person name="Lindblad-toh K."/>
            <person name="Liu X."/>
            <person name="Lokyitsang T."/>
            <person name="Lokyitsang Y."/>
            <person name="Lucien O."/>
            <person name="Lui A."/>
            <person name="Ma L.J."/>
            <person name="Mabbitt R."/>
            <person name="Macdonald J."/>
            <person name="Maclean C."/>
            <person name="Major J."/>
            <person name="Manning J."/>
            <person name="Marabella R."/>
            <person name="Maru K."/>
            <person name="Matthews C."/>
            <person name="Mauceli E."/>
            <person name="Mccarthy M."/>
            <person name="Mcdonough S."/>
            <person name="Mcghee T."/>
            <person name="Meldrim J."/>
            <person name="Meneus L."/>
            <person name="Mesirov J."/>
            <person name="Mihalev A."/>
            <person name="Mihova T."/>
            <person name="Mikkelsen T."/>
            <person name="Mlenga V."/>
            <person name="Moru K."/>
            <person name="Mozes J."/>
            <person name="Mulrain L."/>
            <person name="Munson G."/>
            <person name="Naylor J."/>
            <person name="Newes C."/>
            <person name="Nguyen C."/>
            <person name="Nguyen N."/>
            <person name="Nguyen T."/>
            <person name="Nicol R."/>
            <person name="Nielsen C."/>
            <person name="Nizzari M."/>
            <person name="Norbu C."/>
            <person name="Norbu N."/>
            <person name="O'donnell P."/>
            <person name="Okoawo O."/>
            <person name="O'leary S."/>
            <person name="Omotosho B."/>
            <person name="O'neill K."/>
            <person name="Osman S."/>
            <person name="Parker S."/>
            <person name="Perrin D."/>
            <person name="Phunkhang P."/>
            <person name="Piqani B."/>
            <person name="Purcell S."/>
            <person name="Rachupka T."/>
            <person name="Ramasamy U."/>
            <person name="Rameau R."/>
            <person name="Ray V."/>
            <person name="Raymond C."/>
            <person name="Retta R."/>
            <person name="Richardson S."/>
            <person name="Rise C."/>
            <person name="Rodriguez J."/>
            <person name="Rogers J."/>
            <person name="Rogov P."/>
            <person name="Rutman M."/>
            <person name="Schupbach R."/>
            <person name="Seaman C."/>
            <person name="Settipalli S."/>
            <person name="Sharpe T."/>
            <person name="Sheridan J."/>
            <person name="Sherpa N."/>
            <person name="Shi J."/>
            <person name="Smirnov S."/>
            <person name="Smith C."/>
            <person name="Sougnez C."/>
            <person name="Spencer B."/>
            <person name="Stalker J."/>
            <person name="Stange-thomann N."/>
            <person name="Stavropoulos S."/>
            <person name="Stetson K."/>
            <person name="Stone C."/>
            <person name="Stone S."/>
            <person name="Stubbs M."/>
            <person name="Talamas J."/>
            <person name="Tchuinga P."/>
            <person name="Tenzing P."/>
            <person name="Tesfaye S."/>
            <person name="Theodore J."/>
            <person name="Thoulutsang Y."/>
            <person name="Topham K."/>
            <person name="Towey S."/>
            <person name="Tsamla T."/>
            <person name="Tsomo N."/>
            <person name="Vallee D."/>
            <person name="Vassiliev H."/>
            <person name="Venkataraman V."/>
            <person name="Vinson J."/>
            <person name="Vo A."/>
            <person name="Wade C."/>
            <person name="Wang S."/>
            <person name="Wangchuk T."/>
            <person name="Wangdi T."/>
            <person name="Whittaker C."/>
            <person name="Wilkinson J."/>
            <person name="Wu Y."/>
            <person name="Wyman D."/>
            <person name="Yadav S."/>
            <person name="Yang S."/>
            <person name="Yang X."/>
            <person name="Yeager S."/>
            <person name="Yee E."/>
            <person name="Young G."/>
            <person name="Zainoun J."/>
            <person name="Zembeck L."/>
            <person name="Zimmer A."/>
            <person name="Zody M."/>
            <person name="Lander E."/>
        </authorList>
    </citation>
    <scope>NUCLEOTIDE SEQUENCE [LARGE SCALE GENOMIC DNA]</scope>
</reference>
<dbReference type="eggNOG" id="KOG0646">
    <property type="taxonomic scope" value="Eukaryota"/>
</dbReference>
<dbReference type="InterPro" id="IPR045227">
    <property type="entry name" value="WDR18/Ipi3/RID3"/>
</dbReference>
<feature type="repeat" description="WD" evidence="3">
    <location>
        <begin position="113"/>
        <end position="146"/>
    </location>
</feature>
<sequence length="436" mass="47940">MEVLYITDSSANQHNICAINTGNGQNITSYKGGTSEKNTVCVINDDYIVGASPKKAVLNVFELSRKGQHAKKIVTPGVVKSLCVSNDCFHIAAGIEQNVFLWDLSSGELLATMSRHYQDVTCLKFTFDGLYLVSSGLDGIVSVWKIMDHIDISKQDSMKSNEPFRCWSSHALAVTQVCVSTLGYRVYTSSLDQSVKIHDILVGETLLTVVFDTAVTSLAVDSVDFYLYAGGFNGRIYSVDLTASAKKLQRQNNKSINFETENSDDTSVQPIQGHTRTVTCLTRNTDCSLVVSGSLDGEVKVWDVLSGQCLRTVNQKGSITNLLLTLTPFSLSSVNHKPSVPFPKLAHSVYDGSETDKSAKLHGLGKGTSHEPSIQSRVDVINSALFDRTDCRNDRGSKSFDHNAKQEALEREILYLKSENHKLYEFALNNLVQSQN</sequence>
<evidence type="ECO:0000256" key="2">
    <source>
        <dbReference type="ARBA" id="ARBA00022737"/>
    </source>
</evidence>
<dbReference type="STRING" id="51511.ENSCSAVP00000014937"/>
<dbReference type="Pfam" id="PF00400">
    <property type="entry name" value="WD40"/>
    <property type="match status" value="3"/>
</dbReference>
<accession>H2ZBH2</accession>
<dbReference type="SMART" id="SM00320">
    <property type="entry name" value="WD40"/>
    <property type="match status" value="5"/>
</dbReference>
<keyword evidence="1 3" id="KW-0853">WD repeat</keyword>
<dbReference type="GO" id="GO:0005656">
    <property type="term" value="C:nuclear pre-replicative complex"/>
    <property type="evidence" value="ECO:0007669"/>
    <property type="project" value="TreeGrafter"/>
</dbReference>
<dbReference type="OMA" id="GVNARIY"/>
<reference evidence="4" key="2">
    <citation type="submission" date="2025-08" db="UniProtKB">
        <authorList>
            <consortium name="Ensembl"/>
        </authorList>
    </citation>
    <scope>IDENTIFICATION</scope>
</reference>
<dbReference type="Ensembl" id="ENSCSAVT00000015111.1">
    <property type="protein sequence ID" value="ENSCSAVP00000014937.1"/>
    <property type="gene ID" value="ENSCSAVG00000008748.1"/>
</dbReference>
<keyword evidence="5" id="KW-1185">Reference proteome</keyword>
<keyword evidence="2" id="KW-0677">Repeat</keyword>
<dbReference type="InterPro" id="IPR001680">
    <property type="entry name" value="WD40_rpt"/>
</dbReference>
<name>H2ZBH2_CIOSA</name>
<organism evidence="4 5">
    <name type="scientific">Ciona savignyi</name>
    <name type="common">Pacific transparent sea squirt</name>
    <dbReference type="NCBI Taxonomy" id="51511"/>
    <lineage>
        <taxon>Eukaryota</taxon>
        <taxon>Metazoa</taxon>
        <taxon>Chordata</taxon>
        <taxon>Tunicata</taxon>
        <taxon>Ascidiacea</taxon>
        <taxon>Phlebobranchia</taxon>
        <taxon>Cionidae</taxon>
        <taxon>Ciona</taxon>
    </lineage>
</organism>
<dbReference type="AlphaFoldDB" id="H2ZBH2"/>
<dbReference type="SUPFAM" id="SSF50998">
    <property type="entry name" value="Quinoprotein alcohol dehydrogenase-like"/>
    <property type="match status" value="1"/>
</dbReference>
<protein>
    <submittedName>
        <fullName evidence="4">Uncharacterized protein</fullName>
    </submittedName>
</protein>
<evidence type="ECO:0000256" key="3">
    <source>
        <dbReference type="PROSITE-ProRule" id="PRU00221"/>
    </source>
</evidence>
<evidence type="ECO:0000313" key="5">
    <source>
        <dbReference type="Proteomes" id="UP000007875"/>
    </source>
</evidence>
<dbReference type="InterPro" id="IPR015943">
    <property type="entry name" value="WD40/YVTN_repeat-like_dom_sf"/>
</dbReference>
<dbReference type="InterPro" id="IPR019775">
    <property type="entry name" value="WD40_repeat_CS"/>
</dbReference>
<proteinExistence type="predicted"/>
<dbReference type="InParanoid" id="H2ZBH2"/>
<dbReference type="PROSITE" id="PS00678">
    <property type="entry name" value="WD_REPEATS_1"/>
    <property type="match status" value="1"/>
</dbReference>
<dbReference type="InterPro" id="IPR011047">
    <property type="entry name" value="Quinoprotein_ADH-like_sf"/>
</dbReference>
<dbReference type="GO" id="GO:0120330">
    <property type="term" value="C:rixosome complex"/>
    <property type="evidence" value="ECO:0007669"/>
    <property type="project" value="TreeGrafter"/>
</dbReference>